<dbReference type="AlphaFoldDB" id="A0A6H2C3T2"/>
<protein>
    <recommendedName>
        <fullName evidence="3">Tetratricopeptide repeat protein</fullName>
    </recommendedName>
</protein>
<dbReference type="Gene3D" id="1.25.40.10">
    <property type="entry name" value="Tetratricopeptide repeat domain"/>
    <property type="match status" value="1"/>
</dbReference>
<sequence>MLQNRVAITDVNRNPAEDLKYLVVSGEIYKKMDNFTKAKALYKQAISIAQKLEDSKQQSLLVYKINSQNPRYPTS</sequence>
<dbReference type="KEGG" id="dfs:HGD76_18555"/>
<dbReference type="InterPro" id="IPR011990">
    <property type="entry name" value="TPR-like_helical_dom_sf"/>
</dbReference>
<evidence type="ECO:0000313" key="2">
    <source>
        <dbReference type="Proteomes" id="UP000502433"/>
    </source>
</evidence>
<dbReference type="RefSeq" id="WP_148765561.1">
    <property type="nucleotide sequence ID" value="NZ_CP051206.1"/>
</dbReference>
<dbReference type="Proteomes" id="UP000502433">
    <property type="component" value="Chromosome"/>
</dbReference>
<dbReference type="SUPFAM" id="SSF48452">
    <property type="entry name" value="TPR-like"/>
    <property type="match status" value="1"/>
</dbReference>
<reference evidence="1 2" key="1">
    <citation type="submission" date="2020-04" db="EMBL/GenBank/DDBJ databases">
        <title>Genome-Wide Identification of 5-Methylcytosine Sites in Bacterial Genomes By High-Throughput Sequencing of MspJI Restriction Fragments.</title>
        <authorList>
            <person name="Wu V."/>
        </authorList>
    </citation>
    <scope>NUCLEOTIDE SEQUENCE [LARGE SCALE GENOMIC DNA]</scope>
    <source>
        <strain evidence="1 2">CCAP 1403/13f</strain>
    </source>
</reference>
<name>A0A6H2C3T2_DOLFA</name>
<gene>
    <name evidence="1" type="ORF">HGD76_18555</name>
</gene>
<proteinExistence type="predicted"/>
<evidence type="ECO:0000313" key="1">
    <source>
        <dbReference type="EMBL" id="QJB45866.1"/>
    </source>
</evidence>
<dbReference type="EMBL" id="CP051206">
    <property type="protein sequence ID" value="QJB45866.1"/>
    <property type="molecule type" value="Genomic_DNA"/>
</dbReference>
<organism evidence="1 2">
    <name type="scientific">Dolichospermum flos-aquae CCAP 1403/13F</name>
    <dbReference type="NCBI Taxonomy" id="315271"/>
    <lineage>
        <taxon>Bacteria</taxon>
        <taxon>Bacillati</taxon>
        <taxon>Cyanobacteriota</taxon>
        <taxon>Cyanophyceae</taxon>
        <taxon>Nostocales</taxon>
        <taxon>Aphanizomenonaceae</taxon>
        <taxon>Dolichospermum</taxon>
    </lineage>
</organism>
<evidence type="ECO:0008006" key="3">
    <source>
        <dbReference type="Google" id="ProtNLM"/>
    </source>
</evidence>
<reference evidence="1 2" key="2">
    <citation type="submission" date="2020-04" db="EMBL/GenBank/DDBJ databases">
        <authorList>
            <person name="Fomenkov A."/>
            <person name="Anton B.P."/>
            <person name="Roberts R.J."/>
        </authorList>
    </citation>
    <scope>NUCLEOTIDE SEQUENCE [LARGE SCALE GENOMIC DNA]</scope>
    <source>
        <strain evidence="1 2">CCAP 1403/13f</strain>
    </source>
</reference>
<accession>A0A6H2C3T2</accession>